<reference evidence="3 4" key="1">
    <citation type="submission" date="2017-04" db="EMBL/GenBank/DDBJ databases">
        <title>Function of individual gut microbiota members based on whole genome sequencing of pure cultures obtained from chicken caecum.</title>
        <authorList>
            <person name="Medvecky M."/>
            <person name="Cejkova D."/>
            <person name="Polansky O."/>
            <person name="Karasova D."/>
            <person name="Kubasova T."/>
            <person name="Cizek A."/>
            <person name="Rychlik I."/>
        </authorList>
    </citation>
    <scope>NUCLEOTIDE SEQUENCE [LARGE SCALE GENOMIC DNA]</scope>
    <source>
        <strain evidence="3">An101</strain>
        <strain evidence="4">An115</strain>
    </source>
</reference>
<evidence type="ECO:0000313" key="1">
    <source>
        <dbReference type="EMBL" id="OUQ58255.1"/>
    </source>
</evidence>
<keyword evidence="4" id="KW-1185">Reference proteome</keyword>
<name>A0A1Y4UMS3_9LACO</name>
<proteinExistence type="predicted"/>
<comment type="caution">
    <text evidence="2">The sequence shown here is derived from an EMBL/GenBank/DDBJ whole genome shotgun (WGS) entry which is preliminary data.</text>
</comment>
<dbReference type="EMBL" id="NFLZ01000017">
    <property type="protein sequence ID" value="OUQ75515.1"/>
    <property type="molecule type" value="Genomic_DNA"/>
</dbReference>
<reference evidence="2" key="2">
    <citation type="journal article" date="2018" name="BMC Genomics">
        <title>Whole genome sequencing and function prediction of 133 gut anaerobes isolated from chicken caecum in pure cultures.</title>
        <authorList>
            <person name="Medvecky M."/>
            <person name="Cejkova D."/>
            <person name="Polansky O."/>
            <person name="Karasova D."/>
            <person name="Kubasova T."/>
            <person name="Cizek A."/>
            <person name="Rychlik I."/>
        </authorList>
    </citation>
    <scope>NUCLEOTIDE SEQUENCE</scope>
    <source>
        <strain evidence="2">An101</strain>
        <strain evidence="1">An115</strain>
    </source>
</reference>
<dbReference type="EMBL" id="NFLS01000001">
    <property type="protein sequence ID" value="OUQ58255.1"/>
    <property type="molecule type" value="Genomic_DNA"/>
</dbReference>
<protein>
    <submittedName>
        <fullName evidence="2">Uncharacterized protein</fullName>
    </submittedName>
</protein>
<evidence type="ECO:0000313" key="3">
    <source>
        <dbReference type="Proteomes" id="UP000195859"/>
    </source>
</evidence>
<accession>A0A1Y4UMS3</accession>
<dbReference type="Proteomes" id="UP000195859">
    <property type="component" value="Unassembled WGS sequence"/>
</dbReference>
<sequence>MKSISYDTAIQKIYKYTDRLAKEGKLQAKKDNFTIVLPLERRQAVIMRVAENDDGKRQVSFDISDCVFTMNQMKNTVLNIFEEDK</sequence>
<organism evidence="2 3">
    <name type="scientific">Lactobacillus gallinarum</name>
    <dbReference type="NCBI Taxonomy" id="52242"/>
    <lineage>
        <taxon>Bacteria</taxon>
        <taxon>Bacillati</taxon>
        <taxon>Bacillota</taxon>
        <taxon>Bacilli</taxon>
        <taxon>Lactobacillales</taxon>
        <taxon>Lactobacillaceae</taxon>
        <taxon>Lactobacillus</taxon>
    </lineage>
</organism>
<gene>
    <name evidence="2" type="ORF">B5E44_07065</name>
    <name evidence="1" type="ORF">B5E59_00620</name>
</gene>
<evidence type="ECO:0000313" key="2">
    <source>
        <dbReference type="EMBL" id="OUQ75515.1"/>
    </source>
</evidence>
<dbReference type="RefSeq" id="WP_087175692.1">
    <property type="nucleotide sequence ID" value="NZ_NFLS01000001.1"/>
</dbReference>
<dbReference type="Proteomes" id="UP000196293">
    <property type="component" value="Unassembled WGS sequence"/>
</dbReference>
<evidence type="ECO:0000313" key="4">
    <source>
        <dbReference type="Proteomes" id="UP000196293"/>
    </source>
</evidence>
<dbReference type="AlphaFoldDB" id="A0A1Y4UMS3"/>